<feature type="domain" description="Tyr recombinase" evidence="3">
    <location>
        <begin position="177"/>
        <end position="370"/>
    </location>
</feature>
<dbReference type="GO" id="GO:0006310">
    <property type="term" value="P:DNA recombination"/>
    <property type="evidence" value="ECO:0007669"/>
    <property type="project" value="UniProtKB-KW"/>
</dbReference>
<sequence>MGRPPLPVGTFGSISIRELGPKRHRARARFRDYDGRVRYVVRFGTSKTAATNALKGALADRSSAPVDGEIRGETKVCAVIDIWLEKVEVSDRSKSTKARYRTIAETFVRDGLGELRVRELNVPAVNRFIGSVRANHGAPTAKGAKTVVSGLVKLAMAYGALSVNPVRDSDSIPVPTTPARALTRDEAKRLTKMISADEDAIAYDLVDLCVFMLGTGTRIGEACGLREPQVDLDAGTIEVNATVTDFGLEERTKTASSWRVIAVPLGIVTMLRRRIEEPKINTDVVLFPSPLGRIRDTSNTAGDLRRVFDRAGFEWVSSHTFRKTVATRLDEAGMTARQIADHLGHAQVSMTQDVYMGRRAANAAAARALE</sequence>
<dbReference type="Gene3D" id="1.10.150.130">
    <property type="match status" value="1"/>
</dbReference>
<dbReference type="Gene3D" id="1.10.443.10">
    <property type="entry name" value="Intergrase catalytic core"/>
    <property type="match status" value="1"/>
</dbReference>
<dbReference type="Proteomes" id="UP001164390">
    <property type="component" value="Chromosome"/>
</dbReference>
<proteinExistence type="predicted"/>
<keyword evidence="2" id="KW-0233">DNA recombination</keyword>
<evidence type="ECO:0000256" key="1">
    <source>
        <dbReference type="ARBA" id="ARBA00023125"/>
    </source>
</evidence>
<dbReference type="SUPFAM" id="SSF56349">
    <property type="entry name" value="DNA breaking-rejoining enzymes"/>
    <property type="match status" value="1"/>
</dbReference>
<dbReference type="GO" id="GO:0015074">
    <property type="term" value="P:DNA integration"/>
    <property type="evidence" value="ECO:0007669"/>
    <property type="project" value="InterPro"/>
</dbReference>
<keyword evidence="1" id="KW-0238">DNA-binding</keyword>
<dbReference type="Pfam" id="PF00589">
    <property type="entry name" value="Phage_integrase"/>
    <property type="match status" value="1"/>
</dbReference>
<accession>A0AA46TGQ1</accession>
<evidence type="ECO:0000259" key="3">
    <source>
        <dbReference type="PROSITE" id="PS51898"/>
    </source>
</evidence>
<dbReference type="AlphaFoldDB" id="A0AA46TGQ1"/>
<name>A0AA46TGQ1_9ACTN</name>
<dbReference type="KEGG" id="sgrg:L0C25_16960"/>
<protein>
    <submittedName>
        <fullName evidence="4">Site-specific integrase</fullName>
    </submittedName>
</protein>
<dbReference type="EMBL" id="CP094970">
    <property type="protein sequence ID" value="UYM04223.1"/>
    <property type="molecule type" value="Genomic_DNA"/>
</dbReference>
<dbReference type="InterPro" id="IPR002104">
    <property type="entry name" value="Integrase_catalytic"/>
</dbReference>
<keyword evidence="5" id="KW-1185">Reference proteome</keyword>
<dbReference type="CDD" id="cd01189">
    <property type="entry name" value="INT_ICEBs1_C_like"/>
    <property type="match status" value="1"/>
</dbReference>
<evidence type="ECO:0000313" key="4">
    <source>
        <dbReference type="EMBL" id="UYM04223.1"/>
    </source>
</evidence>
<evidence type="ECO:0000313" key="5">
    <source>
        <dbReference type="Proteomes" id="UP001164390"/>
    </source>
</evidence>
<organism evidence="4 5">
    <name type="scientific">Solicola gregarius</name>
    <dbReference type="NCBI Taxonomy" id="2908642"/>
    <lineage>
        <taxon>Bacteria</taxon>
        <taxon>Bacillati</taxon>
        <taxon>Actinomycetota</taxon>
        <taxon>Actinomycetes</taxon>
        <taxon>Propionibacteriales</taxon>
        <taxon>Nocardioidaceae</taxon>
        <taxon>Solicola</taxon>
    </lineage>
</organism>
<dbReference type="PROSITE" id="PS51898">
    <property type="entry name" value="TYR_RECOMBINASE"/>
    <property type="match status" value="1"/>
</dbReference>
<dbReference type="InterPro" id="IPR013762">
    <property type="entry name" value="Integrase-like_cat_sf"/>
</dbReference>
<reference evidence="4" key="1">
    <citation type="submission" date="2022-01" db="EMBL/GenBank/DDBJ databases">
        <title>Nocardioidaceae gen. sp. A5X3R13.</title>
        <authorList>
            <person name="Lopez Marin M.A."/>
            <person name="Uhlik O."/>
        </authorList>
    </citation>
    <scope>NUCLEOTIDE SEQUENCE</scope>
    <source>
        <strain evidence="4">A5X3R13</strain>
    </source>
</reference>
<dbReference type="RefSeq" id="WP_271632883.1">
    <property type="nucleotide sequence ID" value="NZ_CP094970.1"/>
</dbReference>
<dbReference type="InterPro" id="IPR011010">
    <property type="entry name" value="DNA_brk_join_enz"/>
</dbReference>
<dbReference type="GO" id="GO:0003677">
    <property type="term" value="F:DNA binding"/>
    <property type="evidence" value="ECO:0007669"/>
    <property type="project" value="UniProtKB-KW"/>
</dbReference>
<dbReference type="PANTHER" id="PTHR30349">
    <property type="entry name" value="PHAGE INTEGRASE-RELATED"/>
    <property type="match status" value="1"/>
</dbReference>
<evidence type="ECO:0000256" key="2">
    <source>
        <dbReference type="ARBA" id="ARBA00023172"/>
    </source>
</evidence>
<dbReference type="InterPro" id="IPR010998">
    <property type="entry name" value="Integrase_recombinase_N"/>
</dbReference>
<gene>
    <name evidence="4" type="ORF">L0C25_16960</name>
</gene>
<dbReference type="InterPro" id="IPR050090">
    <property type="entry name" value="Tyrosine_recombinase_XerCD"/>
</dbReference>